<dbReference type="RefSeq" id="XP_019038640.1">
    <property type="nucleotide sequence ID" value="XM_019180797.1"/>
</dbReference>
<dbReference type="EMBL" id="KV454211">
    <property type="protein sequence ID" value="ODQ59433.1"/>
    <property type="molecule type" value="Genomic_DNA"/>
</dbReference>
<keyword evidence="2" id="KW-1185">Reference proteome</keyword>
<feature type="non-terminal residue" evidence="1">
    <location>
        <position position="1"/>
    </location>
</feature>
<accession>A0A1E3P261</accession>
<dbReference type="GeneID" id="30198043"/>
<name>A0A1E3P261_WICAA</name>
<sequence>QTTEHLKSYPIINETSTFVNEFAITKAAINSSIPIIKPIAEFIHSQSLLKPIVQTVDNFGNSTLNSVESVAPCLKTATWEDVLVSIKTPIVQTDEAIKDAFTATGDCMENNLIAPTRRFVRNGRAYYNEKLYDTKGKPLLRSSLDPVFRPVNYHMENFTLTNLPEGEPVMVEYSSEVERNVYLSMNLIERAIPVMGNKVVECLMVPCNYTIHVFDVYNDNLDKIEPSFNSSIKATYNTSVDLTNEAISETT</sequence>
<dbReference type="Pfam" id="PF17316">
    <property type="entry name" value="Perilipin_2"/>
    <property type="match status" value="1"/>
</dbReference>
<dbReference type="OrthoDB" id="376826at2759"/>
<protein>
    <submittedName>
        <fullName evidence="1">Uncharacterized protein</fullName>
    </submittedName>
</protein>
<organism evidence="1 2">
    <name type="scientific">Wickerhamomyces anomalus (strain ATCC 58044 / CBS 1984 / NCYC 433 / NRRL Y-366-8)</name>
    <name type="common">Yeast</name>
    <name type="synonym">Hansenula anomala</name>
    <dbReference type="NCBI Taxonomy" id="683960"/>
    <lineage>
        <taxon>Eukaryota</taxon>
        <taxon>Fungi</taxon>
        <taxon>Dikarya</taxon>
        <taxon>Ascomycota</taxon>
        <taxon>Saccharomycotina</taxon>
        <taxon>Saccharomycetes</taxon>
        <taxon>Phaffomycetales</taxon>
        <taxon>Wickerhamomycetaceae</taxon>
        <taxon>Wickerhamomyces</taxon>
    </lineage>
</organism>
<dbReference type="AlphaFoldDB" id="A0A1E3P261"/>
<feature type="non-terminal residue" evidence="1">
    <location>
        <position position="251"/>
    </location>
</feature>
<dbReference type="Proteomes" id="UP000094112">
    <property type="component" value="Unassembled WGS sequence"/>
</dbReference>
<proteinExistence type="predicted"/>
<evidence type="ECO:0000313" key="1">
    <source>
        <dbReference type="EMBL" id="ODQ59433.1"/>
    </source>
</evidence>
<reference evidence="1 2" key="1">
    <citation type="journal article" date="2016" name="Proc. Natl. Acad. Sci. U.S.A.">
        <title>Comparative genomics of biotechnologically important yeasts.</title>
        <authorList>
            <person name="Riley R."/>
            <person name="Haridas S."/>
            <person name="Wolfe K.H."/>
            <person name="Lopes M.R."/>
            <person name="Hittinger C.T."/>
            <person name="Goeker M."/>
            <person name="Salamov A.A."/>
            <person name="Wisecaver J.H."/>
            <person name="Long T.M."/>
            <person name="Calvey C.H."/>
            <person name="Aerts A.L."/>
            <person name="Barry K.W."/>
            <person name="Choi C."/>
            <person name="Clum A."/>
            <person name="Coughlan A.Y."/>
            <person name="Deshpande S."/>
            <person name="Douglass A.P."/>
            <person name="Hanson S.J."/>
            <person name="Klenk H.-P."/>
            <person name="LaButti K.M."/>
            <person name="Lapidus A."/>
            <person name="Lindquist E.A."/>
            <person name="Lipzen A.M."/>
            <person name="Meier-Kolthoff J.P."/>
            <person name="Ohm R.A."/>
            <person name="Otillar R.P."/>
            <person name="Pangilinan J.L."/>
            <person name="Peng Y."/>
            <person name="Rokas A."/>
            <person name="Rosa C.A."/>
            <person name="Scheuner C."/>
            <person name="Sibirny A.A."/>
            <person name="Slot J.C."/>
            <person name="Stielow J.B."/>
            <person name="Sun H."/>
            <person name="Kurtzman C.P."/>
            <person name="Blackwell M."/>
            <person name="Grigoriev I.V."/>
            <person name="Jeffries T.W."/>
        </authorList>
    </citation>
    <scope>NUCLEOTIDE SEQUENCE [LARGE SCALE GENOMIC DNA]</scope>
    <source>
        <strain evidence="2">ATCC 58044 / CBS 1984 / NCYC 433 / NRRL Y-366-8</strain>
    </source>
</reference>
<evidence type="ECO:0000313" key="2">
    <source>
        <dbReference type="Proteomes" id="UP000094112"/>
    </source>
</evidence>
<gene>
    <name evidence="1" type="ORF">WICANDRAFT_18611</name>
</gene>